<comment type="caution">
    <text evidence="15">The sequence shown here is derived from an EMBL/GenBank/DDBJ whole genome shotgun (WGS) entry which is preliminary data.</text>
</comment>
<evidence type="ECO:0000256" key="13">
    <source>
        <dbReference type="ARBA" id="ARBA00023136"/>
    </source>
</evidence>
<keyword evidence="10 14" id="KW-1133">Transmembrane helix</keyword>
<dbReference type="AlphaFoldDB" id="A0A267F357"/>
<proteinExistence type="inferred from homology"/>
<evidence type="ECO:0000256" key="14">
    <source>
        <dbReference type="RuleBase" id="RU369077"/>
    </source>
</evidence>
<evidence type="ECO:0000313" key="15">
    <source>
        <dbReference type="EMBL" id="PAA67597.1"/>
    </source>
</evidence>
<sequence>GHAMRPLFLLLRRTFSLQAPRQQGYSQTGPVRCYDGTAGAYTECGALHGRPMRMRLGGLRAIIVIVPSLFIGATLSKEGAAFLEENDIFVPDDDDD</sequence>
<keyword evidence="7 14" id="KW-0999">Mitochondrion inner membrane</keyword>
<name>A0A267F357_9PLAT</name>
<evidence type="ECO:0000256" key="4">
    <source>
        <dbReference type="ARBA" id="ARBA00022448"/>
    </source>
</evidence>
<keyword evidence="13 14" id="KW-0472">Membrane</keyword>
<gene>
    <name evidence="15" type="ORF">BOX15_Mlig025671g3</name>
</gene>
<dbReference type="EMBL" id="NIVC01001471">
    <property type="protein sequence ID" value="PAA67597.1"/>
    <property type="molecule type" value="Genomic_DNA"/>
</dbReference>
<evidence type="ECO:0000256" key="9">
    <source>
        <dbReference type="ARBA" id="ARBA00022946"/>
    </source>
</evidence>
<feature type="non-terminal residue" evidence="15">
    <location>
        <position position="1"/>
    </location>
</feature>
<evidence type="ECO:0000256" key="5">
    <source>
        <dbReference type="ARBA" id="ARBA00022568"/>
    </source>
</evidence>
<organism evidence="15 16">
    <name type="scientific">Macrostomum lignano</name>
    <dbReference type="NCBI Taxonomy" id="282301"/>
    <lineage>
        <taxon>Eukaryota</taxon>
        <taxon>Metazoa</taxon>
        <taxon>Spiralia</taxon>
        <taxon>Lophotrochozoa</taxon>
        <taxon>Platyhelminthes</taxon>
        <taxon>Rhabditophora</taxon>
        <taxon>Macrostomorpha</taxon>
        <taxon>Macrostomida</taxon>
        <taxon>Macrostomidae</taxon>
        <taxon>Macrostomum</taxon>
    </lineage>
</organism>
<protein>
    <recommendedName>
        <fullName evidence="3 14">Essential MCU regulator, mitochondrial</fullName>
    </recommendedName>
    <alternativeName>
        <fullName evidence="14">Single-pass membrane protein with aspartate-rich tail 1, mitochondrial</fullName>
    </alternativeName>
</protein>
<keyword evidence="11 14" id="KW-0406">Ion transport</keyword>
<dbReference type="STRING" id="282301.A0A267F357"/>
<comment type="subcellular location">
    <subcellularLocation>
        <location evidence="1 14">Mitochondrion inner membrane</location>
        <topology evidence="1 14">Single-pass membrane protein</topology>
    </subcellularLocation>
</comment>
<evidence type="ECO:0000256" key="12">
    <source>
        <dbReference type="ARBA" id="ARBA00023128"/>
    </source>
</evidence>
<evidence type="ECO:0000256" key="6">
    <source>
        <dbReference type="ARBA" id="ARBA00022692"/>
    </source>
</evidence>
<keyword evidence="9 14" id="KW-0809">Transit peptide</keyword>
<dbReference type="Proteomes" id="UP000215902">
    <property type="component" value="Unassembled WGS sequence"/>
</dbReference>
<evidence type="ECO:0000256" key="3">
    <source>
        <dbReference type="ARBA" id="ARBA00022180"/>
    </source>
</evidence>
<feature type="transmembrane region" description="Helical" evidence="14">
    <location>
        <begin position="57"/>
        <end position="75"/>
    </location>
</feature>
<keyword evidence="6 14" id="KW-0812">Transmembrane</keyword>
<dbReference type="OrthoDB" id="10039145at2759"/>
<keyword evidence="4 14" id="KW-0813">Transport</keyword>
<dbReference type="PANTHER" id="PTHR33904:SF1">
    <property type="entry name" value="ESSENTIAL MCU REGULATOR, MITOCHONDRIAL"/>
    <property type="match status" value="1"/>
</dbReference>
<accession>A0A267F357</accession>
<evidence type="ECO:0000256" key="1">
    <source>
        <dbReference type="ARBA" id="ARBA00004434"/>
    </source>
</evidence>
<dbReference type="GO" id="GO:1990246">
    <property type="term" value="C:uniplex complex"/>
    <property type="evidence" value="ECO:0007669"/>
    <property type="project" value="UniProtKB-UniRule"/>
</dbReference>
<keyword evidence="5 14" id="KW-0109">Calcium transport</keyword>
<evidence type="ECO:0000256" key="7">
    <source>
        <dbReference type="ARBA" id="ARBA00022792"/>
    </source>
</evidence>
<comment type="subunit">
    <text evidence="14">Component of the uniplex complex. Interacts (via the transmembrane region) with MCU (via the first transmembrane region); the interaction is direct.</text>
</comment>
<keyword evidence="8 14" id="KW-0106">Calcium</keyword>
<dbReference type="PANTHER" id="PTHR33904">
    <property type="entry name" value="ESSENTIAL MCU REGULATOR, MITOCHONDRIAL"/>
    <property type="match status" value="1"/>
</dbReference>
<evidence type="ECO:0000256" key="2">
    <source>
        <dbReference type="ARBA" id="ARBA00008958"/>
    </source>
</evidence>
<keyword evidence="12 14" id="KW-0496">Mitochondrion</keyword>
<reference evidence="15 16" key="1">
    <citation type="submission" date="2017-06" db="EMBL/GenBank/DDBJ databases">
        <title>A platform for efficient transgenesis in Macrostomum lignano, a flatworm model organism for stem cell research.</title>
        <authorList>
            <person name="Berezikov E."/>
        </authorList>
    </citation>
    <scope>NUCLEOTIDE SEQUENCE [LARGE SCALE GENOMIC DNA]</scope>
    <source>
        <strain evidence="15">DV1</strain>
        <tissue evidence="15">Whole organism</tissue>
    </source>
</reference>
<evidence type="ECO:0000256" key="8">
    <source>
        <dbReference type="ARBA" id="ARBA00022837"/>
    </source>
</evidence>
<dbReference type="Pfam" id="PF10161">
    <property type="entry name" value="DDDD"/>
    <property type="match status" value="1"/>
</dbReference>
<evidence type="ECO:0000256" key="10">
    <source>
        <dbReference type="ARBA" id="ARBA00022989"/>
    </source>
</evidence>
<evidence type="ECO:0000313" key="16">
    <source>
        <dbReference type="Proteomes" id="UP000215902"/>
    </source>
</evidence>
<dbReference type="GO" id="GO:0051560">
    <property type="term" value="P:mitochondrial calcium ion homeostasis"/>
    <property type="evidence" value="ECO:0007669"/>
    <property type="project" value="UniProtKB-UniRule"/>
</dbReference>
<evidence type="ECO:0000256" key="11">
    <source>
        <dbReference type="ARBA" id="ARBA00023065"/>
    </source>
</evidence>
<dbReference type="GO" id="GO:0036444">
    <property type="term" value="P:calcium import into the mitochondrion"/>
    <property type="evidence" value="ECO:0007669"/>
    <property type="project" value="UniProtKB-UniRule"/>
</dbReference>
<comment type="function">
    <text evidence="14">Essential regulatory subunit of the mitochondrial calcium uniporter complex (uniplex), a complex that mediates calcium uptake into mitochondria.</text>
</comment>
<keyword evidence="16" id="KW-1185">Reference proteome</keyword>
<comment type="similarity">
    <text evidence="2 14">Belongs to the SMDT1/EMRE family.</text>
</comment>
<dbReference type="InterPro" id="IPR018782">
    <property type="entry name" value="MCU_reg"/>
</dbReference>